<dbReference type="SUPFAM" id="SSF74650">
    <property type="entry name" value="Galactose mutarotase-like"/>
    <property type="match status" value="1"/>
</dbReference>
<evidence type="ECO:0000313" key="10">
    <source>
        <dbReference type="Proteomes" id="UP000037425"/>
    </source>
</evidence>
<evidence type="ECO:0000256" key="6">
    <source>
        <dbReference type="PIRSR" id="PIRSR005096-1"/>
    </source>
</evidence>
<dbReference type="PIRSF" id="PIRSF005096">
    <property type="entry name" value="GALM"/>
    <property type="match status" value="1"/>
</dbReference>
<dbReference type="PANTHER" id="PTHR10091:SF49">
    <property type="entry name" value="ALDOSE 1-EPIMERASE"/>
    <property type="match status" value="1"/>
</dbReference>
<comment type="pathway">
    <text evidence="1 5">Carbohydrate metabolism; hexose metabolism.</text>
</comment>
<evidence type="ECO:0000256" key="5">
    <source>
        <dbReference type="PIRNR" id="PIRNR005096"/>
    </source>
</evidence>
<proteinExistence type="inferred from homology"/>
<dbReference type="Pfam" id="PF01263">
    <property type="entry name" value="Aldose_epim"/>
    <property type="match status" value="1"/>
</dbReference>
<comment type="caution">
    <text evidence="9">The sequence shown here is derived from an EMBL/GenBank/DDBJ whole genome shotgun (WGS) entry which is preliminary data.</text>
</comment>
<dbReference type="GO" id="GO:0033499">
    <property type="term" value="P:galactose catabolic process via UDP-galactose, Leloir pathway"/>
    <property type="evidence" value="ECO:0007669"/>
    <property type="project" value="TreeGrafter"/>
</dbReference>
<gene>
    <name evidence="9" type="ORF">AC244_12630</name>
</gene>
<dbReference type="RefSeq" id="WP_053249182.1">
    <property type="nucleotide sequence ID" value="NZ_LGAP01000006.1"/>
</dbReference>
<comment type="similarity">
    <text evidence="2 5">Belongs to the aldose epimerase family.</text>
</comment>
<evidence type="ECO:0000256" key="2">
    <source>
        <dbReference type="ARBA" id="ARBA00006206"/>
    </source>
</evidence>
<dbReference type="InterPro" id="IPR047215">
    <property type="entry name" value="Galactose_mutarotase-like"/>
</dbReference>
<dbReference type="UniPathway" id="UPA00242"/>
<dbReference type="GO" id="GO:0004034">
    <property type="term" value="F:aldose 1-epimerase activity"/>
    <property type="evidence" value="ECO:0007669"/>
    <property type="project" value="UniProtKB-EC"/>
</dbReference>
<accession>A0A0L8BW96</accession>
<dbReference type="Gene3D" id="2.70.98.10">
    <property type="match status" value="1"/>
</dbReference>
<dbReference type="PANTHER" id="PTHR10091">
    <property type="entry name" value="ALDOSE-1-EPIMERASE"/>
    <property type="match status" value="1"/>
</dbReference>
<dbReference type="Proteomes" id="UP000037425">
    <property type="component" value="Unassembled WGS sequence"/>
</dbReference>
<dbReference type="InterPro" id="IPR014718">
    <property type="entry name" value="GH-type_carb-bd"/>
</dbReference>
<name>A0A0L8BW96_ENSAD</name>
<evidence type="ECO:0000313" key="9">
    <source>
        <dbReference type="EMBL" id="KOF18840.1"/>
    </source>
</evidence>
<dbReference type="OrthoDB" id="9779408at2"/>
<dbReference type="InterPro" id="IPR015443">
    <property type="entry name" value="Aldose_1-epimerase"/>
</dbReference>
<keyword evidence="4 5" id="KW-0119">Carbohydrate metabolism</keyword>
<dbReference type="CDD" id="cd09019">
    <property type="entry name" value="galactose_mutarotase_like"/>
    <property type="match status" value="1"/>
</dbReference>
<dbReference type="GO" id="GO:0006006">
    <property type="term" value="P:glucose metabolic process"/>
    <property type="evidence" value="ECO:0007669"/>
    <property type="project" value="TreeGrafter"/>
</dbReference>
<evidence type="ECO:0000256" key="3">
    <source>
        <dbReference type="ARBA" id="ARBA00023235"/>
    </source>
</evidence>
<dbReference type="PATRIC" id="fig|106592.7.peg.6645"/>
<dbReference type="EC" id="5.1.3.3" evidence="5"/>
<sequence length="340" mass="37324">MDKHADTEIFGHLPSGEPVHRVVLSGGGLTAHILTWGTVIQDLRLDGHEPPLVLGFTDLESYLAHSPYFGATPGRCANRIGDGRFTLDGATYQLECNEKGVTHLHGGSDNIGKRNWTIVDQTQDSVTLVITDPDGRAGYPGNCLIRCTYQLKPGGVLSVVYEAETDRPTLANVCQHSYFNLDGSADALGHDIMIAADHYLPTDERQVPTGEIRPVEGTAFDLREMTSLKRQAEGERIAYDHNFCLSPERMAKHSVALARSLNSGVTMEVLTTEPGVQLYTGFKLDVPVPGLEGRRYGAFAGFCLETQVWPDAVNHEGFPNAVLRPGEIRRQETDYVFMKS</sequence>
<feature type="active site" description="Proton donor" evidence="6">
    <location>
        <position position="176"/>
    </location>
</feature>
<dbReference type="GO" id="GO:0030246">
    <property type="term" value="F:carbohydrate binding"/>
    <property type="evidence" value="ECO:0007669"/>
    <property type="project" value="InterPro"/>
</dbReference>
<organism evidence="9 10">
    <name type="scientific">Ensifer adhaerens</name>
    <name type="common">Sinorhizobium morelense</name>
    <dbReference type="NCBI Taxonomy" id="106592"/>
    <lineage>
        <taxon>Bacteria</taxon>
        <taxon>Pseudomonadati</taxon>
        <taxon>Pseudomonadota</taxon>
        <taxon>Alphaproteobacteria</taxon>
        <taxon>Hyphomicrobiales</taxon>
        <taxon>Rhizobiaceae</taxon>
        <taxon>Sinorhizobium/Ensifer group</taxon>
        <taxon>Ensifer</taxon>
    </lineage>
</organism>
<dbReference type="InterPro" id="IPR008183">
    <property type="entry name" value="Aldose_1/G6P_1-epimerase"/>
</dbReference>
<protein>
    <recommendedName>
        <fullName evidence="5">Aldose 1-epimerase</fullName>
        <ecNumber evidence="5">5.1.3.3</ecNumber>
    </recommendedName>
</protein>
<dbReference type="InterPro" id="IPR011013">
    <property type="entry name" value="Gal_mutarotase_sf_dom"/>
</dbReference>
<dbReference type="AlphaFoldDB" id="A0A0L8BW96"/>
<evidence type="ECO:0000256" key="4">
    <source>
        <dbReference type="ARBA" id="ARBA00023277"/>
    </source>
</evidence>
<evidence type="ECO:0000256" key="8">
    <source>
        <dbReference type="PIRSR" id="PIRSR005096-3"/>
    </source>
</evidence>
<feature type="binding site" evidence="7">
    <location>
        <position position="240"/>
    </location>
    <ligand>
        <name>beta-D-galactose</name>
        <dbReference type="ChEBI" id="CHEBI:27667"/>
    </ligand>
</feature>
<evidence type="ECO:0000256" key="1">
    <source>
        <dbReference type="ARBA" id="ARBA00005028"/>
    </source>
</evidence>
<comment type="catalytic activity">
    <reaction evidence="5">
        <text>alpha-D-glucose = beta-D-glucose</text>
        <dbReference type="Rhea" id="RHEA:10264"/>
        <dbReference type="ChEBI" id="CHEBI:15903"/>
        <dbReference type="ChEBI" id="CHEBI:17925"/>
        <dbReference type="EC" id="5.1.3.3"/>
    </reaction>
</comment>
<feature type="binding site" evidence="8">
    <location>
        <begin position="78"/>
        <end position="79"/>
    </location>
    <ligand>
        <name>beta-D-galactose</name>
        <dbReference type="ChEBI" id="CHEBI:27667"/>
    </ligand>
</feature>
<dbReference type="EMBL" id="LGAP01000006">
    <property type="protein sequence ID" value="KOF18840.1"/>
    <property type="molecule type" value="Genomic_DNA"/>
</dbReference>
<reference evidence="10" key="1">
    <citation type="submission" date="2015-07" db="EMBL/GenBank/DDBJ databases">
        <title>Whole genome sequence of an Ensifer adhaerens strain isolated from a cave pool in the Wind Cave National Park.</title>
        <authorList>
            <person name="Eng W.W.H."/>
            <person name="Gan H.M."/>
            <person name="Barton H.A."/>
            <person name="Savka M.A."/>
        </authorList>
    </citation>
    <scope>NUCLEOTIDE SEQUENCE [LARGE SCALE GENOMIC DNA]</scope>
    <source>
        <strain evidence="10">SD006</strain>
    </source>
</reference>
<feature type="active site" description="Proton acceptor" evidence="6">
    <location>
        <position position="305"/>
    </location>
</feature>
<keyword evidence="3 5" id="KW-0413">Isomerase</keyword>
<evidence type="ECO:0000256" key="7">
    <source>
        <dbReference type="PIRSR" id="PIRSR005096-2"/>
    </source>
</evidence>
<dbReference type="NCBIfam" id="NF008277">
    <property type="entry name" value="PRK11055.1"/>
    <property type="match status" value="1"/>
</dbReference>
<feature type="binding site" evidence="8">
    <location>
        <begin position="176"/>
        <end position="178"/>
    </location>
    <ligand>
        <name>beta-D-galactose</name>
        <dbReference type="ChEBI" id="CHEBI:27667"/>
    </ligand>
</feature>